<evidence type="ECO:0008006" key="4">
    <source>
        <dbReference type="Google" id="ProtNLM"/>
    </source>
</evidence>
<evidence type="ECO:0000313" key="2">
    <source>
        <dbReference type="EMBL" id="MDC2889669.1"/>
    </source>
</evidence>
<dbReference type="RefSeq" id="WP_272181055.1">
    <property type="nucleotide sequence ID" value="NZ_JAQOMS010000002.1"/>
</dbReference>
<proteinExistence type="predicted"/>
<dbReference type="Gene3D" id="3.40.1000.10">
    <property type="entry name" value="Mog1/PsbP, alpha/beta/alpha sandwich"/>
    <property type="match status" value="1"/>
</dbReference>
<evidence type="ECO:0000313" key="3">
    <source>
        <dbReference type="Proteomes" id="UP001528411"/>
    </source>
</evidence>
<dbReference type="EMBL" id="JAQOMS010000002">
    <property type="protein sequence ID" value="MDC2889669.1"/>
    <property type="molecule type" value="Genomic_DNA"/>
</dbReference>
<protein>
    <recommendedName>
        <fullName evidence="4">PsbP C-terminal domain-containing protein</fullName>
    </recommendedName>
</protein>
<evidence type="ECO:0000256" key="1">
    <source>
        <dbReference type="SAM" id="SignalP"/>
    </source>
</evidence>
<reference evidence="2 3" key="1">
    <citation type="submission" date="2023-01" db="EMBL/GenBank/DDBJ databases">
        <title>Psychrosphaera sp. nov., isolated from marine algae.</title>
        <authorList>
            <person name="Bayburt H."/>
            <person name="Choi B.J."/>
            <person name="Kim J.M."/>
            <person name="Choi D.G."/>
            <person name="Jeon C.O."/>
        </authorList>
    </citation>
    <scope>NUCLEOTIDE SEQUENCE [LARGE SCALE GENOMIC DNA]</scope>
    <source>
        <strain evidence="2 3">G1-22</strain>
    </source>
</reference>
<feature type="chain" id="PRO_5046233018" description="PsbP C-terminal domain-containing protein" evidence="1">
    <location>
        <begin position="21"/>
        <end position="155"/>
    </location>
</feature>
<feature type="signal peptide" evidence="1">
    <location>
        <begin position="1"/>
        <end position="20"/>
    </location>
</feature>
<organism evidence="2 3">
    <name type="scientific">Psychrosphaera algicola</name>
    <dbReference type="NCBI Taxonomy" id="3023714"/>
    <lineage>
        <taxon>Bacteria</taxon>
        <taxon>Pseudomonadati</taxon>
        <taxon>Pseudomonadota</taxon>
        <taxon>Gammaproteobacteria</taxon>
        <taxon>Alteromonadales</taxon>
        <taxon>Pseudoalteromonadaceae</taxon>
        <taxon>Psychrosphaera</taxon>
    </lineage>
</organism>
<dbReference type="InterPro" id="IPR016123">
    <property type="entry name" value="Mog1/PsbP_a/b/a-sand"/>
</dbReference>
<dbReference type="Proteomes" id="UP001528411">
    <property type="component" value="Unassembled WGS sequence"/>
</dbReference>
<comment type="caution">
    <text evidence="2">The sequence shown here is derived from an EMBL/GenBank/DDBJ whole genome shotgun (WGS) entry which is preliminary data.</text>
</comment>
<keyword evidence="3" id="KW-1185">Reference proteome</keyword>
<sequence length="155" mass="17168">MRINKAALLATSLVFSIANAEVLEFPKAGFTINSLDTSPTTGMSQPLQMFLPAKNGFASNVNVQIQPYPSTLTQYKELSIGQFKQMGISIVSFEESANSISFEYTGMMQGLSLHWYAKAFKKGNYVYLVTATGNEKDWAADKQVLMENVNSFKLK</sequence>
<dbReference type="SUPFAM" id="SSF55724">
    <property type="entry name" value="Mog1p/PsbP-like"/>
    <property type="match status" value="1"/>
</dbReference>
<accession>A0ABT5FF45</accession>
<keyword evidence="1" id="KW-0732">Signal</keyword>
<gene>
    <name evidence="2" type="ORF">PN838_13905</name>
</gene>
<name>A0ABT5FF45_9GAMM</name>